<dbReference type="RefSeq" id="WP_205120907.1">
    <property type="nucleotide sequence ID" value="NZ_JAFBCM010000001.1"/>
</dbReference>
<accession>A0ABV7YIJ0</accession>
<proteinExistence type="predicted"/>
<reference evidence="3" key="1">
    <citation type="journal article" date="2019" name="Int. J. Syst. Evol. Microbiol.">
        <title>The Global Catalogue of Microorganisms (GCM) 10K type strain sequencing project: providing services to taxonomists for standard genome sequencing and annotation.</title>
        <authorList>
            <consortium name="The Broad Institute Genomics Platform"/>
            <consortium name="The Broad Institute Genome Sequencing Center for Infectious Disease"/>
            <person name="Wu L."/>
            <person name="Ma J."/>
        </authorList>
    </citation>
    <scope>NUCLEOTIDE SEQUENCE [LARGE SCALE GENOMIC DNA]</scope>
    <source>
        <strain evidence="3">CGMCC 4.7241</strain>
    </source>
</reference>
<dbReference type="EMBL" id="JBHRZH010000021">
    <property type="protein sequence ID" value="MFC3763898.1"/>
    <property type="molecule type" value="Genomic_DNA"/>
</dbReference>
<feature type="region of interest" description="Disordered" evidence="1">
    <location>
        <begin position="477"/>
        <end position="501"/>
    </location>
</feature>
<evidence type="ECO:0000313" key="2">
    <source>
        <dbReference type="EMBL" id="MFC3763898.1"/>
    </source>
</evidence>
<gene>
    <name evidence="2" type="ORF">ACFOUW_23885</name>
</gene>
<organism evidence="2 3">
    <name type="scientific">Tenggerimyces flavus</name>
    <dbReference type="NCBI Taxonomy" id="1708749"/>
    <lineage>
        <taxon>Bacteria</taxon>
        <taxon>Bacillati</taxon>
        <taxon>Actinomycetota</taxon>
        <taxon>Actinomycetes</taxon>
        <taxon>Propionibacteriales</taxon>
        <taxon>Nocardioidaceae</taxon>
        <taxon>Tenggerimyces</taxon>
    </lineage>
</organism>
<protein>
    <submittedName>
        <fullName evidence="2">Uncharacterized protein</fullName>
    </submittedName>
</protein>
<feature type="compositionally biased region" description="Basic and acidic residues" evidence="1">
    <location>
        <begin position="485"/>
        <end position="501"/>
    </location>
</feature>
<evidence type="ECO:0000256" key="1">
    <source>
        <dbReference type="SAM" id="MobiDB-lite"/>
    </source>
</evidence>
<comment type="caution">
    <text evidence="2">The sequence shown here is derived from an EMBL/GenBank/DDBJ whole genome shotgun (WGS) entry which is preliminary data.</text>
</comment>
<dbReference type="Proteomes" id="UP001595699">
    <property type="component" value="Unassembled WGS sequence"/>
</dbReference>
<sequence>MPHIDPEFVATRMAKFLHDVAAVQAGETLRRRGALVCVASPDRVVLVRAVDGAVVLDLTVDPSAVDDVLVALDPVLGRASAVLAWDGPTGKDVVEDLVRLSPQRDVYRFDEVRWVSAGAVFAGWHGEPSFLSGPVPQPRAKDRPIPGYRVLSRRFEEYLEGRTVQLPQRYAPQPQPLPGGTGDPVADARLIIQALRDVVDQTAPISPRALFPHPANPLPSALMPTDANAYARRMHNLAADLVRPVLEDPSWVILVPTIDDVGLPRRFVLLKVSDGTVGLDVAADPDAETGPTSYQAVLAKLDATMAELDVVRVAPVSQGFRVAAATAALWKPRTVWLAARRLLSREGGELRRELRQSVATGGLGLRTTSAGIAVWGPRSTRNAVLRLVHRDGELPTRREARGHRWMHADWHAADYAYQAWYADPPEQPPGSLDPVRTAATIAKDFSTNPQPLPGATGDAVEDARRILALLREIGAGTAPVSPRFPADEGKPEGMEDNRPRE</sequence>
<name>A0ABV7YIJ0_9ACTN</name>
<keyword evidence="3" id="KW-1185">Reference proteome</keyword>
<evidence type="ECO:0000313" key="3">
    <source>
        <dbReference type="Proteomes" id="UP001595699"/>
    </source>
</evidence>